<keyword evidence="1" id="KW-0472">Membrane</keyword>
<sequence>MKKIISVIGIIVALFFIFILILSFIPSEPSDDSTGTIDAISIIKNGKYHYCTHTTEEALEFYYGHDIEWKDNHEDKVTIEANKDDINYLWVVTYEKLNEDTISYSFDQLYINNVSQDYDTMQYELEYIFDN</sequence>
<organism evidence="2 3">
    <name type="scientific">Intestinibacter bartlettii</name>
    <dbReference type="NCBI Taxonomy" id="261299"/>
    <lineage>
        <taxon>Bacteria</taxon>
        <taxon>Bacillati</taxon>
        <taxon>Bacillota</taxon>
        <taxon>Clostridia</taxon>
        <taxon>Peptostreptococcales</taxon>
        <taxon>Peptostreptococcaceae</taxon>
        <taxon>Intestinibacter</taxon>
    </lineage>
</organism>
<evidence type="ECO:0000313" key="2">
    <source>
        <dbReference type="EMBL" id="MCB5445858.1"/>
    </source>
</evidence>
<protein>
    <submittedName>
        <fullName evidence="2">Uncharacterized protein</fullName>
    </submittedName>
</protein>
<accession>A0ABS8CWK3</accession>
<reference evidence="2 3" key="1">
    <citation type="submission" date="2021-10" db="EMBL/GenBank/DDBJ databases">
        <title>Collection of gut derived symbiotic bacterial strains cultured from healthy donors.</title>
        <authorList>
            <person name="Lin H."/>
            <person name="Littmann E."/>
            <person name="Claire K."/>
            <person name="Pamer E."/>
        </authorList>
    </citation>
    <scope>NUCLEOTIDE SEQUENCE [LARGE SCALE GENOMIC DNA]</scope>
    <source>
        <strain evidence="2 3">MSK.17.68</strain>
    </source>
</reference>
<dbReference type="EMBL" id="JAJBMB010000005">
    <property type="protein sequence ID" value="MCB5445858.1"/>
    <property type="molecule type" value="Genomic_DNA"/>
</dbReference>
<evidence type="ECO:0000256" key="1">
    <source>
        <dbReference type="SAM" id="Phobius"/>
    </source>
</evidence>
<comment type="caution">
    <text evidence="2">The sequence shown here is derived from an EMBL/GenBank/DDBJ whole genome shotgun (WGS) entry which is preliminary data.</text>
</comment>
<name>A0ABS8CWK3_9FIRM</name>
<dbReference type="RefSeq" id="WP_022070925.1">
    <property type="nucleotide sequence ID" value="NZ_BAABXU010000001.1"/>
</dbReference>
<keyword evidence="3" id="KW-1185">Reference proteome</keyword>
<keyword evidence="1" id="KW-1133">Transmembrane helix</keyword>
<dbReference type="Proteomes" id="UP001299409">
    <property type="component" value="Unassembled WGS sequence"/>
</dbReference>
<feature type="transmembrane region" description="Helical" evidence="1">
    <location>
        <begin position="7"/>
        <end position="25"/>
    </location>
</feature>
<proteinExistence type="predicted"/>
<gene>
    <name evidence="2" type="ORF">LIP50_06520</name>
</gene>
<evidence type="ECO:0000313" key="3">
    <source>
        <dbReference type="Proteomes" id="UP001299409"/>
    </source>
</evidence>
<keyword evidence="1" id="KW-0812">Transmembrane</keyword>